<evidence type="ECO:0000259" key="1">
    <source>
        <dbReference type="PROSITE" id="PS51340"/>
    </source>
</evidence>
<dbReference type="Pfam" id="PF03476">
    <property type="entry name" value="MOSC_N"/>
    <property type="match status" value="1"/>
</dbReference>
<keyword evidence="2" id="KW-1185">Reference proteome</keyword>
<dbReference type="Proteomes" id="UP000887566">
    <property type="component" value="Unplaced"/>
</dbReference>
<proteinExistence type="predicted"/>
<accession>A0A914WBQ6</accession>
<dbReference type="SUPFAM" id="SSF141673">
    <property type="entry name" value="MOSC N-terminal domain-like"/>
    <property type="match status" value="1"/>
</dbReference>
<dbReference type="AlphaFoldDB" id="A0A914WBQ6"/>
<dbReference type="WBParaSite" id="PSAMB.scaffold3565size17800.g21887.t1">
    <property type="protein sequence ID" value="PSAMB.scaffold3565size17800.g21887.t1"/>
    <property type="gene ID" value="PSAMB.scaffold3565size17800.g21887"/>
</dbReference>
<dbReference type="PANTHER" id="PTHR14237:SF19">
    <property type="entry name" value="MITOCHONDRIAL AMIDOXIME REDUCING COMPONENT 1"/>
    <property type="match status" value="1"/>
</dbReference>
<evidence type="ECO:0000313" key="3">
    <source>
        <dbReference type="WBParaSite" id="PSAMB.scaffold3565size17800.g21887.t1"/>
    </source>
</evidence>
<dbReference type="PROSITE" id="PS51340">
    <property type="entry name" value="MOSC"/>
    <property type="match status" value="1"/>
</dbReference>
<protein>
    <submittedName>
        <fullName evidence="3">MOSC domain-containing protein</fullName>
    </submittedName>
</protein>
<dbReference type="InterPro" id="IPR011037">
    <property type="entry name" value="Pyrv_Knase-like_insert_dom_sf"/>
</dbReference>
<organism evidence="2 3">
    <name type="scientific">Plectus sambesii</name>
    <dbReference type="NCBI Taxonomy" id="2011161"/>
    <lineage>
        <taxon>Eukaryota</taxon>
        <taxon>Metazoa</taxon>
        <taxon>Ecdysozoa</taxon>
        <taxon>Nematoda</taxon>
        <taxon>Chromadorea</taxon>
        <taxon>Plectida</taxon>
        <taxon>Plectina</taxon>
        <taxon>Plectoidea</taxon>
        <taxon>Plectidae</taxon>
        <taxon>Plectus</taxon>
    </lineage>
</organism>
<evidence type="ECO:0000313" key="2">
    <source>
        <dbReference type="Proteomes" id="UP000887566"/>
    </source>
</evidence>
<dbReference type="GO" id="GO:0003824">
    <property type="term" value="F:catalytic activity"/>
    <property type="evidence" value="ECO:0007669"/>
    <property type="project" value="InterPro"/>
</dbReference>
<dbReference type="GO" id="GO:0030170">
    <property type="term" value="F:pyridoxal phosphate binding"/>
    <property type="evidence" value="ECO:0007669"/>
    <property type="project" value="InterPro"/>
</dbReference>
<reference evidence="3" key="1">
    <citation type="submission" date="2022-11" db="UniProtKB">
        <authorList>
            <consortium name="WormBaseParasite"/>
        </authorList>
    </citation>
    <scope>IDENTIFICATION</scope>
</reference>
<dbReference type="Pfam" id="PF03473">
    <property type="entry name" value="MOSC"/>
    <property type="match status" value="1"/>
</dbReference>
<feature type="domain" description="MOSC" evidence="1">
    <location>
        <begin position="186"/>
        <end position="347"/>
    </location>
</feature>
<dbReference type="InterPro" id="IPR005302">
    <property type="entry name" value="MoCF_Sase_C"/>
</dbReference>
<dbReference type="InterPro" id="IPR005303">
    <property type="entry name" value="MOCOS_middle"/>
</dbReference>
<dbReference type="SUPFAM" id="SSF50800">
    <property type="entry name" value="PK beta-barrel domain-like"/>
    <property type="match status" value="1"/>
</dbReference>
<dbReference type="PANTHER" id="PTHR14237">
    <property type="entry name" value="MOLYBDOPTERIN COFACTOR SULFURASE MOSC"/>
    <property type="match status" value="1"/>
</dbReference>
<name>A0A914WBQ6_9BILA</name>
<dbReference type="GO" id="GO:0030151">
    <property type="term" value="F:molybdenum ion binding"/>
    <property type="evidence" value="ECO:0007669"/>
    <property type="project" value="InterPro"/>
</dbReference>
<sequence>MTTPRSEVALLAGAAGAIYLFHELLYKDGFLRRWLEDWMDPWIPVGTISELHLSPVKSMRAHLVPTAHCSAWGLQVGEMIDRHLIVIENDTGKFMAAKYQPKLVRILPTIENGVLTLESVDNVLDPIHVSISDAVVQNKQRKTELYTKGQQISGLDMGAEIGDWISRIVYDEPGKCRLLYHIVGKHTNQREMKVDTTWCPGSEGRAEPDKPIFGDENTYMLMSEGSLADLNSRFSFDGCEPYSARQFRPTILITGCVPYEEDKWRRVKIGRECEFLNVKPCTRCVLVLVDPEKGTKAENNEPLKTLRAYRSAPAKDRAQYGYSPFFGIHLGVDRTGNVNVGDTVYAKYKKNYDESYFDECRRETKA</sequence>